<dbReference type="KEGG" id="sphe:GFH32_08895"/>
<evidence type="ECO:0000256" key="1">
    <source>
        <dbReference type="ARBA" id="ARBA00022801"/>
    </source>
</evidence>
<dbReference type="InterPro" id="IPR005181">
    <property type="entry name" value="SASA"/>
</dbReference>
<dbReference type="SUPFAM" id="SSF52266">
    <property type="entry name" value="SGNH hydrolase"/>
    <property type="match status" value="1"/>
</dbReference>
<dbReference type="InterPro" id="IPR036514">
    <property type="entry name" value="SGNH_hydro_sf"/>
</dbReference>
<dbReference type="PANTHER" id="PTHR22901:SF0">
    <property type="entry name" value="SIALATE O-ACETYLESTERASE"/>
    <property type="match status" value="1"/>
</dbReference>
<reference evidence="3 4" key="1">
    <citation type="submission" date="2019-10" db="EMBL/GenBank/DDBJ databases">
        <authorList>
            <person name="Dong K."/>
        </authorList>
    </citation>
    <scope>NUCLEOTIDE SEQUENCE [LARGE SCALE GENOMIC DNA]</scope>
    <source>
        <strain evidence="4">dk4302</strain>
    </source>
</reference>
<dbReference type="RefSeq" id="WP_153511302.1">
    <property type="nucleotide sequence ID" value="NZ_CP045652.1"/>
</dbReference>
<dbReference type="AlphaFoldDB" id="A0A5Q0Q8Q3"/>
<dbReference type="EMBL" id="CP045652">
    <property type="protein sequence ID" value="QGA26437.1"/>
    <property type="molecule type" value="Genomic_DNA"/>
</dbReference>
<gene>
    <name evidence="3" type="ORF">GFH32_08895</name>
</gene>
<dbReference type="GO" id="GO:0005975">
    <property type="term" value="P:carbohydrate metabolic process"/>
    <property type="evidence" value="ECO:0007669"/>
    <property type="project" value="TreeGrafter"/>
</dbReference>
<dbReference type="PANTHER" id="PTHR22901">
    <property type="entry name" value="SIALATE O-ACETYLESTERASE"/>
    <property type="match status" value="1"/>
</dbReference>
<feature type="domain" description="Sialate O-acetylesterase" evidence="2">
    <location>
        <begin position="104"/>
        <end position="213"/>
    </location>
</feature>
<sequence>MNRFLISIWLVFLLPIMVVAQVKLPAIFADNMVLQQSQAITVWGTGTVNDLIHVKFGGNEHQFKVDTLGRWLGHLPAMTAGGPYTMEISTKDSSIVFQHVMIGEVWLVSGQSNMEFGLAGSENAEQEIAASDFPDIRFFQVKQGMSDELETEVTGNWQSSNPMQAPSFSAVAYFFAKKLHQQKNVPVGIIQAAWGGTAIEPWIGKDAIRAYDNLPSIEPVPVKQNVSLLYEAYLKQVDQFEHAQDGLKQGVVNKNFDDSKWRQVKFPLSISAIFTTETDLYIPGCYLWFRNKIKLADKKNDLSLHLEQLEGQFEIYFNGVKLDTEQFLPSKKLSIPKNLLAKGENTIAIRIRSLWANGILGNNAESLYFIQNGKRIALPDTWVCNPAIEPKYPDLPRERNNQGVLFNAMIVPLIPYSIKGVLWYQGEANTWKPEDYNFLFPMLINDWRIRWKQGYFPFLFVQLANFAGNELAAADDKWAVLREAQRNALNLPNTGMAVAIDVGDSKDIHPRNKKTVGERLYATAQFIAYQDQQAAYSGPIYKSMERQGSNIILSFNYTMGGLKYKGERLTGFTIAGEDGVFKGANAVIVGDQVKVYSDEVTNPIHVRYGWSADPECNLYNQRDLPASPFRTAL</sequence>
<evidence type="ECO:0000259" key="2">
    <source>
        <dbReference type="Pfam" id="PF03629"/>
    </source>
</evidence>
<accession>A0A5Q0Q8Q3</accession>
<dbReference type="SUPFAM" id="SSF49785">
    <property type="entry name" value="Galactose-binding domain-like"/>
    <property type="match status" value="1"/>
</dbReference>
<dbReference type="Pfam" id="PF03629">
    <property type="entry name" value="SASA"/>
    <property type="match status" value="2"/>
</dbReference>
<dbReference type="Proteomes" id="UP000326921">
    <property type="component" value="Chromosome"/>
</dbReference>
<dbReference type="GO" id="GO:0001681">
    <property type="term" value="F:sialate O-acetylesterase activity"/>
    <property type="evidence" value="ECO:0007669"/>
    <property type="project" value="InterPro"/>
</dbReference>
<proteinExistence type="predicted"/>
<protein>
    <recommendedName>
        <fullName evidence="2">Sialate O-acetylesterase domain-containing protein</fullName>
    </recommendedName>
</protein>
<keyword evidence="4" id="KW-1185">Reference proteome</keyword>
<evidence type="ECO:0000313" key="4">
    <source>
        <dbReference type="Proteomes" id="UP000326921"/>
    </source>
</evidence>
<dbReference type="InterPro" id="IPR039329">
    <property type="entry name" value="SIAE"/>
</dbReference>
<name>A0A5Q0Q8Q3_9SPHI</name>
<keyword evidence="1" id="KW-0378">Hydrolase</keyword>
<dbReference type="InterPro" id="IPR008979">
    <property type="entry name" value="Galactose-bd-like_sf"/>
</dbReference>
<feature type="domain" description="Sialate O-acetylesterase" evidence="2">
    <location>
        <begin position="417"/>
        <end position="519"/>
    </location>
</feature>
<evidence type="ECO:0000313" key="3">
    <source>
        <dbReference type="EMBL" id="QGA26437.1"/>
    </source>
</evidence>
<dbReference type="Gene3D" id="3.40.50.1110">
    <property type="entry name" value="SGNH hydrolase"/>
    <property type="match status" value="2"/>
</dbReference>
<organism evidence="3 4">
    <name type="scientific">Sphingobacterium zhuxiongii</name>
    <dbReference type="NCBI Taxonomy" id="2662364"/>
    <lineage>
        <taxon>Bacteria</taxon>
        <taxon>Pseudomonadati</taxon>
        <taxon>Bacteroidota</taxon>
        <taxon>Sphingobacteriia</taxon>
        <taxon>Sphingobacteriales</taxon>
        <taxon>Sphingobacteriaceae</taxon>
        <taxon>Sphingobacterium</taxon>
    </lineage>
</organism>